<dbReference type="OrthoDB" id="1645614at2"/>
<proteinExistence type="predicted"/>
<accession>A0A0F5I9Y7</accession>
<feature type="transmembrane region" description="Helical" evidence="1">
    <location>
        <begin position="291"/>
        <end position="312"/>
    </location>
</feature>
<comment type="caution">
    <text evidence="3">The sequence shown here is derived from an EMBL/GenBank/DDBJ whole genome shotgun (WGS) entry which is preliminary data.</text>
</comment>
<gene>
    <name evidence="3" type="ORF">QY95_00102</name>
</gene>
<name>A0A0F5I9Y7_BACTR</name>
<evidence type="ECO:0000313" key="4">
    <source>
        <dbReference type="Proteomes" id="UP000031563"/>
    </source>
</evidence>
<feature type="transmembrane region" description="Helical" evidence="1">
    <location>
        <begin position="148"/>
        <end position="169"/>
    </location>
</feature>
<dbReference type="RefSeq" id="WP_040047364.1">
    <property type="nucleotide sequence ID" value="NZ_JWIR02000012.1"/>
</dbReference>
<feature type="transmembrane region" description="Helical" evidence="1">
    <location>
        <begin position="378"/>
        <end position="397"/>
    </location>
</feature>
<evidence type="ECO:0000259" key="2">
    <source>
        <dbReference type="Pfam" id="PF07670"/>
    </source>
</evidence>
<dbReference type="STRING" id="1221996.QY95_00102"/>
<feature type="domain" description="Nucleoside transporter/FeoB GTPase Gate" evidence="2">
    <location>
        <begin position="44"/>
        <end position="141"/>
    </location>
</feature>
<feature type="transmembrane region" description="Helical" evidence="1">
    <location>
        <begin position="48"/>
        <end position="71"/>
    </location>
</feature>
<dbReference type="InterPro" id="IPR014226">
    <property type="entry name" value="Spore_IM_YlbJ"/>
</dbReference>
<reference evidence="3" key="1">
    <citation type="submission" date="2015-02" db="EMBL/GenBank/DDBJ databases">
        <title>Genome Assembly of Bacillaceae bacterium MTCC 8252.</title>
        <authorList>
            <person name="Verma A."/>
            <person name="Khatri I."/>
            <person name="Mual P."/>
            <person name="Subramanian S."/>
            <person name="Krishnamurthi S."/>
        </authorList>
    </citation>
    <scope>NUCLEOTIDE SEQUENCE [LARGE SCALE GENOMIC DNA]</scope>
    <source>
        <strain evidence="3">MTCC 8252</strain>
    </source>
</reference>
<dbReference type="InterPro" id="IPR011642">
    <property type="entry name" value="Gate_dom"/>
</dbReference>
<feature type="transmembrane region" description="Helical" evidence="1">
    <location>
        <begin position="324"/>
        <end position="342"/>
    </location>
</feature>
<evidence type="ECO:0000256" key="1">
    <source>
        <dbReference type="SAM" id="Phobius"/>
    </source>
</evidence>
<dbReference type="AlphaFoldDB" id="A0A0F5I9Y7"/>
<keyword evidence="1" id="KW-0812">Transmembrane</keyword>
<feature type="domain" description="Nucleoside transporter/FeoB GTPase Gate" evidence="2">
    <location>
        <begin position="218"/>
        <end position="314"/>
    </location>
</feature>
<keyword evidence="4" id="KW-1185">Reference proteome</keyword>
<keyword evidence="1" id="KW-1133">Transmembrane helix</keyword>
<protein>
    <submittedName>
        <fullName evidence="3">Membrane protein</fullName>
    </submittedName>
</protein>
<dbReference type="NCBIfam" id="TIGR02871">
    <property type="entry name" value="spore_ylbJ"/>
    <property type="match status" value="1"/>
</dbReference>
<evidence type="ECO:0000313" key="3">
    <source>
        <dbReference type="EMBL" id="KKB42253.1"/>
    </source>
</evidence>
<dbReference type="Proteomes" id="UP000031563">
    <property type="component" value="Unassembled WGS sequence"/>
</dbReference>
<dbReference type="Pfam" id="PF07670">
    <property type="entry name" value="Gate"/>
    <property type="match status" value="2"/>
</dbReference>
<keyword evidence="1" id="KW-0472">Membrane</keyword>
<sequence>MTSAQAKTLLLAFIVTAFAGSLISFPEISLEASIRGLNMWWEIVFPSLLPFFIVSEMMIGLGVVSFIGFLLEPLMRPLFKVPGAGGFVWAMAMASGFPSGAKLTARLRQSGKLTQIEAERLVCFTNSSNPLFIVGAVAVGFFHDPQLGLLLAVAHYGGNLLVGLTMRLYHPKQEITPASASSFSLSSAFAAMHEAREEDGRPVGKLMGDAVISSIHTLLMIGGFIILFSVLNKVLFYLNVTSVLAAGAAAVLSLVNLPSELSVPFIAGVFEITLGSQMISQIDTADLLQQVIVVSFVLAFSGLSVHAQVASILAETDIRFRPFLTARLLHGLYSAGLAFLLWKPIYEPAFHSEDTEPVISLPHAASSLWERVLENLQHIGPVVTISMLMIYIVIYVADNKQKYKS</sequence>
<dbReference type="EMBL" id="JWIR02000012">
    <property type="protein sequence ID" value="KKB42253.1"/>
    <property type="molecule type" value="Genomic_DNA"/>
</dbReference>
<feature type="transmembrane region" description="Helical" evidence="1">
    <location>
        <begin position="234"/>
        <end position="254"/>
    </location>
</feature>
<feature type="transmembrane region" description="Helical" evidence="1">
    <location>
        <begin position="206"/>
        <end position="228"/>
    </location>
</feature>
<organism evidence="3 4">
    <name type="scientific">Bacillus thermotolerans</name>
    <name type="common">Quasibacillus thermotolerans</name>
    <dbReference type="NCBI Taxonomy" id="1221996"/>
    <lineage>
        <taxon>Bacteria</taxon>
        <taxon>Bacillati</taxon>
        <taxon>Bacillota</taxon>
        <taxon>Bacilli</taxon>
        <taxon>Bacillales</taxon>
        <taxon>Bacillaceae</taxon>
        <taxon>Bacillus</taxon>
    </lineage>
</organism>
<feature type="transmembrane region" description="Helical" evidence="1">
    <location>
        <begin position="121"/>
        <end position="142"/>
    </location>
</feature>